<dbReference type="PANTHER" id="PTHR17695:SF11">
    <property type="entry name" value="SMALL SUBUNIT PROCESSOME COMPONENT 20 HOMOLOG"/>
    <property type="match status" value="1"/>
</dbReference>
<feature type="domain" description="U3 small nucleolar RNA-associated protein 20 C-terminal" evidence="4">
    <location>
        <begin position="2237"/>
        <end position="2534"/>
    </location>
</feature>
<accession>A0ABP0EKX6</accession>
<dbReference type="Pfam" id="PF20416">
    <property type="entry name" value="UTP20"/>
    <property type="match status" value="1"/>
</dbReference>
<dbReference type="EMBL" id="OZ004260">
    <property type="protein sequence ID" value="CAK7921531.1"/>
    <property type="molecule type" value="Genomic_DNA"/>
</dbReference>
<evidence type="ECO:0000313" key="6">
    <source>
        <dbReference type="Proteomes" id="UP001497600"/>
    </source>
</evidence>
<feature type="region of interest" description="Disordered" evidence="1">
    <location>
        <begin position="2513"/>
        <end position="2548"/>
    </location>
</feature>
<reference evidence="5 6" key="1">
    <citation type="submission" date="2024-01" db="EMBL/GenBank/DDBJ databases">
        <authorList>
            <consortium name="Genoscope - CEA"/>
            <person name="William W."/>
        </authorList>
    </citation>
    <scope>NUCLEOTIDE SEQUENCE [LARGE SCALE GENOMIC DNA]</scope>
    <source>
        <strain evidence="5 6">29B2s-10</strain>
    </source>
</reference>
<dbReference type="InterPro" id="IPR011430">
    <property type="entry name" value="UTP20_N"/>
</dbReference>
<sequence length="2548" mass="290240">MGKAPPGKKTTQSARRHAFQSFRERVDSIKIDPHLSLSKRAHDDAETSHFLSTLEHWKEINVSGNFTEFLDKVEIHSQTLPQILYHQNTIYDALYTHIQLNDVYSIQPLLELLSQFIHDLGPDFIEPFYIRTLELLMEVATATNPNDSQNNRNSSNVLEWSFNCMAFTFKYLSKSLANDLLPTFKVLSPLLKLTTKKYISRYCAEALSFLVRKSKENSLDAIIAFSFNSEESSVKENDAYCQSLVVMYSEGMKSTRGAFHSKAPMVFSKLLENTLSRDPSSCAKHVSIVCDIILSILNHGSIEACDKFYKLATTHLSKLLSSDIIDEVSLICISQFLTTLAFAESGKKITSWTPLLSTLEGFLSLIITKKYSCTTLSDSVVYLVVIIFRNCSVQDLTRNHLKLLEAVASLDSGKYFYCFVDTSMDICGPTMTNFGLSKHVQEFVNTHSSSDSDIQRLSYFVLRSKHASDIRIPVQTQELVQKQLNYKSINSPEDLSEMYWRLLALRYSETTNQSEEMYKFLIGVLAQFSNSSFTFRCNFSEDIAATIVDLLLLQIKNNPAYTSEVLDIVVTNFSKFQESPTFLLAMENLVKDIDASKVHVLEENFDDILMQISNNLKLSNHEARYNSIKLAIKIHEVLKKEVPVVFSDIRIIEEIPLSLNTGRDLASRIRNMAIEFKKLIKATELETIFITRYMFGLLTNKFQPCWLAVFEALPLISHLCSKEIWNLSSYFMNLNFDTQEKNYGPPSLFSGFAEERENGFSPLITWLPHDTRITGSFHYVNKTYFEKYAVVTISLLAHAEAARGETTFSEIMRSQSLQALAAVPSIAEAHSDILVPLVLHKSDVEEEDDDEAESGSDVDVAAVWNLKDRNSLVGLFSKFKNLKKIYASEEFYQHMLKLLCNKQAPVQKMALEVILNWKIGTLNKYRDNLLNLLDNTIFRDEIAKFITKDTDSKIEDQDLSVLMPIVLRILFGRAQSSPKSNSQTGRKFAVITVLPNLSPDDITSFLNLGSERIGYHQLFSGEQPQFDSNVTITTMRRINGFVKLLSDVYGVLGSKYSEVLSTTIEPLVYSLIIAQRQIDAESIAEEDQKIEKSARNVRQVGMRSLSELFTLLGEQFQWDKYINVIHSYIVKPRLAKFAPENLQQTSSLMKVMTGWIAFPNLVKFLYVDNYSAVESILSLLENENSKDVVLLTVLEFAYSALQKQAIDDEYYSLLAHIVTVLLKTLPAIIDRSANRDVNTKAVDILLLLLEQDYVDDNSTRGALIESLAKALDKPHAQVDIRNKVNILKSLSSLIDNYDCSFADVDALYQTCSKSFRLFSERKVRDTLVTVFRSFGNRFEHLDIVADILQGLNAFSNKRMEEPDFEKRLDSFKKINDEMYSKFTTTQWLPILNCALYFINDELELAIRTNATYTLNRFVDSFSEMDSFDVAKEHIHMFKDTVLPNIRTGLRKSTEVIQTEYISVLAHVVQHSKYFDELDDMKVLLFHNDEEANFFHNVNHIQLHRRQRAIKRLREYRNQLSDGSISHYILPIIEHYALCTDEKLRNIANETVDTISFLARCISWNQFKALFRRYVSNLKKSKPESLRDHVALIVALSRSLMDSNGASESSDVDDMETDTTLDVMKNRPTNVAEFDSYVTQELFPQIAKVLAIRDDETIVSRIRLSEALTNLVTCISDDLVESQLPGILTSTCQVIRSRSEELRDAVRKSLGRIATTLGAKYFKFILQELKTSLSRGSQIHVLSFTVHTLLVTMQESLSHSDLDESAEMVVNVIMEDIFGAAGQEKDAEGYTSKMKEVKFNKSFDSGELLSANISLKSFRTLVSPVKMLLQENVSLKVQNKLDELLRRYALGLNHNNEASSHAILQLCYELHEQSTGLLDKRDGYRDNKSKKNDTSGHFLVKLNAKPQKTQVEYASYITTLQKFSFDLLRTAITRHESLLTVTNLEGFIPLLESGLQSNNEGVIISCLRVLNLVIKLPFSQEIDNTFKSCSRRALNIVKDCPSTNSELCQACLKFLATVIRHKSDIKLKETAISYLLVRIQPDLEEPNRQGLAFAFLKAVLSQHVLIPEVYDTMDKVSKIMIVNHAKEIRDMSRSAYFQFLMEYDQGRGRLEKQFKFLLNNLSYATQDGRSSVMELLHLIIFKSGSELLGKLASSFFIGLANVVVSDDSSKCREMAAALLGSMFKKLGHENLTQIEKYCSVWLSQDDNRLLQRCGLQVYKLYAAEFGFGKSTTMDKLALARIQEILIASKSDSENNTDVEWELVYSTLSVLSTLASTLKDSIFGSAYASIWAAVLESLLYPHSWVRLIASRLVGMLLSNLDSIEFTLTAYEIQTVAYRLLHQLGAPSISEALGGQIVKNLVIIAMRWEKNQTIYEFKSESQDEEESVKYKFAMDYLVARVSAIMRQENNYRDSFVSKKSSIQLAAMLVQIIPEEKLPVAAERFMLGMYNFNDLNPNNSEAEAELVNLSTECNSMIENKLGVTEYTKIYTLVKQTVDKRRQDRRTKRAQLNITAPDVAAKRKMRKHERFREKRKHEKDDNGYYKTKRNKFS</sequence>
<organism evidence="5 6">
    <name type="scientific">[Candida] anglica</name>
    <dbReference type="NCBI Taxonomy" id="148631"/>
    <lineage>
        <taxon>Eukaryota</taxon>
        <taxon>Fungi</taxon>
        <taxon>Dikarya</taxon>
        <taxon>Ascomycota</taxon>
        <taxon>Saccharomycotina</taxon>
        <taxon>Pichiomycetes</taxon>
        <taxon>Debaryomycetaceae</taxon>
        <taxon>Kurtzmaniella</taxon>
    </lineage>
</organism>
<dbReference type="Pfam" id="PF07539">
    <property type="entry name" value="UTP20_N"/>
    <property type="match status" value="1"/>
</dbReference>
<feature type="compositionally biased region" description="Basic residues" evidence="1">
    <location>
        <begin position="2517"/>
        <end position="2532"/>
    </location>
</feature>
<dbReference type="InterPro" id="IPR016024">
    <property type="entry name" value="ARM-type_fold"/>
</dbReference>
<dbReference type="Pfam" id="PF23099">
    <property type="entry name" value="UTP20_C"/>
    <property type="match status" value="1"/>
</dbReference>
<protein>
    <submittedName>
        <fullName evidence="5">U3 small nucleolar RNA-associated protein 20</fullName>
    </submittedName>
</protein>
<dbReference type="InterPro" id="IPR052575">
    <property type="entry name" value="SSU_processome_comp_20"/>
</dbReference>
<feature type="domain" description="U3 small nucleolar RNA-associated protein 20" evidence="3">
    <location>
        <begin position="1654"/>
        <end position="1869"/>
    </location>
</feature>
<evidence type="ECO:0000256" key="1">
    <source>
        <dbReference type="SAM" id="MobiDB-lite"/>
    </source>
</evidence>
<name>A0ABP0EKX6_9ASCO</name>
<proteinExistence type="predicted"/>
<dbReference type="InterPro" id="IPR057525">
    <property type="entry name" value="UTP20_C"/>
</dbReference>
<dbReference type="InterPro" id="IPR046523">
    <property type="entry name" value="UTP20_dom"/>
</dbReference>
<evidence type="ECO:0000259" key="4">
    <source>
        <dbReference type="Pfam" id="PF23099"/>
    </source>
</evidence>
<keyword evidence="6" id="KW-1185">Reference proteome</keyword>
<dbReference type="Gene3D" id="1.25.10.10">
    <property type="entry name" value="Leucine-rich Repeat Variant"/>
    <property type="match status" value="2"/>
</dbReference>
<dbReference type="SUPFAM" id="SSF48371">
    <property type="entry name" value="ARM repeat"/>
    <property type="match status" value="2"/>
</dbReference>
<evidence type="ECO:0000259" key="2">
    <source>
        <dbReference type="Pfam" id="PF07539"/>
    </source>
</evidence>
<evidence type="ECO:0000313" key="5">
    <source>
        <dbReference type="EMBL" id="CAK7921531.1"/>
    </source>
</evidence>
<evidence type="ECO:0000259" key="3">
    <source>
        <dbReference type="Pfam" id="PF20416"/>
    </source>
</evidence>
<feature type="domain" description="U3 small nucleolar RNA-associated protein 20 N-terminal" evidence="2">
    <location>
        <begin position="864"/>
        <end position="1452"/>
    </location>
</feature>
<dbReference type="PANTHER" id="PTHR17695">
    <property type="entry name" value="SMALL SUBUNIT PROCESSOME COMPONENT 20 HOMOLOG"/>
    <property type="match status" value="1"/>
</dbReference>
<gene>
    <name evidence="5" type="primary">UTP20</name>
    <name evidence="5" type="ORF">CAAN4_H15390</name>
</gene>
<dbReference type="Proteomes" id="UP001497600">
    <property type="component" value="Chromosome H"/>
</dbReference>
<dbReference type="InterPro" id="IPR011989">
    <property type="entry name" value="ARM-like"/>
</dbReference>